<dbReference type="OrthoDB" id="416454at2759"/>
<accession>A0A3M0KJ89</accession>
<dbReference type="AlphaFoldDB" id="A0A3M0KJ89"/>
<proteinExistence type="predicted"/>
<comment type="caution">
    <text evidence="1">The sequence shown here is derived from an EMBL/GenBank/DDBJ whole genome shotgun (WGS) entry which is preliminary data.</text>
</comment>
<dbReference type="Proteomes" id="UP000269221">
    <property type="component" value="Unassembled WGS sequence"/>
</dbReference>
<evidence type="ECO:0000313" key="1">
    <source>
        <dbReference type="EMBL" id="RMC13318.1"/>
    </source>
</evidence>
<sequence length="181" mass="20467">MNPKYLFLSCPKSREDLVSKVDNDGHPGHSDHKAIKFKISVDRTKAVSKTSPPYKTKADFRFLRFLKSSQLLMNIVPVLKKDKKENPGNYRHISVTSVPGKVVDMILGGVDRHLKDNAVTGHSRHGYMRAKSCLSNLTSFDDKVTHLTDQGKPVDIIFLDLTASFWTKCPAHSWINTSWDE</sequence>
<dbReference type="STRING" id="333673.A0A3M0KJ89"/>
<organism evidence="1 2">
    <name type="scientific">Hirundo rustica rustica</name>
    <dbReference type="NCBI Taxonomy" id="333673"/>
    <lineage>
        <taxon>Eukaryota</taxon>
        <taxon>Metazoa</taxon>
        <taxon>Chordata</taxon>
        <taxon>Craniata</taxon>
        <taxon>Vertebrata</taxon>
        <taxon>Euteleostomi</taxon>
        <taxon>Archelosauria</taxon>
        <taxon>Archosauria</taxon>
        <taxon>Dinosauria</taxon>
        <taxon>Saurischia</taxon>
        <taxon>Theropoda</taxon>
        <taxon>Coelurosauria</taxon>
        <taxon>Aves</taxon>
        <taxon>Neognathae</taxon>
        <taxon>Neoaves</taxon>
        <taxon>Telluraves</taxon>
        <taxon>Australaves</taxon>
        <taxon>Passeriformes</taxon>
        <taxon>Sylvioidea</taxon>
        <taxon>Hirundinidae</taxon>
        <taxon>Hirundo</taxon>
    </lineage>
</organism>
<dbReference type="EMBL" id="QRBI01000106">
    <property type="protein sequence ID" value="RMC13318.1"/>
    <property type="molecule type" value="Genomic_DNA"/>
</dbReference>
<evidence type="ECO:0000313" key="2">
    <source>
        <dbReference type="Proteomes" id="UP000269221"/>
    </source>
</evidence>
<protein>
    <recommendedName>
        <fullName evidence="3">Reverse transcriptase domain-containing protein</fullName>
    </recommendedName>
</protein>
<evidence type="ECO:0008006" key="3">
    <source>
        <dbReference type="Google" id="ProtNLM"/>
    </source>
</evidence>
<name>A0A3M0KJ89_HIRRU</name>
<gene>
    <name evidence="1" type="ORF">DUI87_10853</name>
</gene>
<reference evidence="1 2" key="1">
    <citation type="submission" date="2018-07" db="EMBL/GenBank/DDBJ databases">
        <title>A high quality draft genome assembly of the barn swallow (H. rustica rustica).</title>
        <authorList>
            <person name="Formenti G."/>
            <person name="Chiara M."/>
            <person name="Poveda L."/>
            <person name="Francoijs K.-J."/>
            <person name="Bonisoli-Alquati A."/>
            <person name="Canova L."/>
            <person name="Gianfranceschi L."/>
            <person name="Horner D.S."/>
            <person name="Saino N."/>
        </authorList>
    </citation>
    <scope>NUCLEOTIDE SEQUENCE [LARGE SCALE GENOMIC DNA]</scope>
    <source>
        <strain evidence="1">Chelidonia</strain>
        <tissue evidence="1">Blood</tissue>
    </source>
</reference>
<keyword evidence="2" id="KW-1185">Reference proteome</keyword>